<dbReference type="PANTHER" id="PTHR43245">
    <property type="entry name" value="BIFUNCTIONAL POLYMYXIN RESISTANCE PROTEIN ARNA"/>
    <property type="match status" value="1"/>
</dbReference>
<feature type="domain" description="NAD-dependent epimerase/dehydratase" evidence="1">
    <location>
        <begin position="14"/>
        <end position="219"/>
    </location>
</feature>
<dbReference type="InterPro" id="IPR050177">
    <property type="entry name" value="Lipid_A_modif_metabolic_enz"/>
</dbReference>
<dbReference type="InterPro" id="IPR036291">
    <property type="entry name" value="NAD(P)-bd_dom_sf"/>
</dbReference>
<gene>
    <name evidence="2" type="ORF">A2Y85_00180</name>
</gene>
<dbReference type="SUPFAM" id="SSF51735">
    <property type="entry name" value="NAD(P)-binding Rossmann-fold domains"/>
    <property type="match status" value="1"/>
</dbReference>
<dbReference type="CDD" id="cd08946">
    <property type="entry name" value="SDR_e"/>
    <property type="match status" value="1"/>
</dbReference>
<protein>
    <recommendedName>
        <fullName evidence="1">NAD-dependent epimerase/dehydratase domain-containing protein</fullName>
    </recommendedName>
</protein>
<evidence type="ECO:0000313" key="3">
    <source>
        <dbReference type="Proteomes" id="UP000177025"/>
    </source>
</evidence>
<evidence type="ECO:0000313" key="2">
    <source>
        <dbReference type="EMBL" id="OGC43712.1"/>
    </source>
</evidence>
<organism evidence="2 3">
    <name type="scientific">candidate division WOR-3 bacterium RBG_13_43_14</name>
    <dbReference type="NCBI Taxonomy" id="1802590"/>
    <lineage>
        <taxon>Bacteria</taxon>
        <taxon>Bacteria division WOR-3</taxon>
    </lineage>
</organism>
<name>A0A1F4UFK4_UNCW3</name>
<dbReference type="InterPro" id="IPR001509">
    <property type="entry name" value="Epimerase_deHydtase"/>
</dbReference>
<dbReference type="Gene3D" id="3.40.50.720">
    <property type="entry name" value="NAD(P)-binding Rossmann-like Domain"/>
    <property type="match status" value="1"/>
</dbReference>
<dbReference type="Proteomes" id="UP000177025">
    <property type="component" value="Unassembled WGS sequence"/>
</dbReference>
<dbReference type="AlphaFoldDB" id="A0A1F4UFK4"/>
<sequence>MDKVILVTSPFGLGEKIILELLKAGESVYTIFPSPKEVPMSFLGKINLKYGFVRFDLDSSFEKNLPKRVKCIYHLYEMYYGPFTAVFKANPCATLQLLDWSKKAGVEKFVYMSSGEVYGEGSHLNEKSGYNPKSFYATTKFETEILFRYYAKFFSIDTLRVFFPFGRGHRQAYLCNLYQAITAGDTIDTEFGVISPTYVDDMVAPLIALREKKENRVINFAGDPVKVSELVEKMIAVSGKNPKKIKTGHTELTGDSTKASQIVNYSVTAWQKAIEDLFA</sequence>
<evidence type="ECO:0000259" key="1">
    <source>
        <dbReference type="Pfam" id="PF01370"/>
    </source>
</evidence>
<accession>A0A1F4UFK4</accession>
<reference evidence="2 3" key="1">
    <citation type="journal article" date="2016" name="Nat. Commun.">
        <title>Thousands of microbial genomes shed light on interconnected biogeochemical processes in an aquifer system.</title>
        <authorList>
            <person name="Anantharaman K."/>
            <person name="Brown C.T."/>
            <person name="Hug L.A."/>
            <person name="Sharon I."/>
            <person name="Castelle C.J."/>
            <person name="Probst A.J."/>
            <person name="Thomas B.C."/>
            <person name="Singh A."/>
            <person name="Wilkins M.J."/>
            <person name="Karaoz U."/>
            <person name="Brodie E.L."/>
            <person name="Williams K.H."/>
            <person name="Hubbard S.S."/>
            <person name="Banfield J.F."/>
        </authorList>
    </citation>
    <scope>NUCLEOTIDE SEQUENCE [LARGE SCALE GENOMIC DNA]</scope>
</reference>
<comment type="caution">
    <text evidence="2">The sequence shown here is derived from an EMBL/GenBank/DDBJ whole genome shotgun (WGS) entry which is preliminary data.</text>
</comment>
<dbReference type="EMBL" id="MEUM01000010">
    <property type="protein sequence ID" value="OGC43712.1"/>
    <property type="molecule type" value="Genomic_DNA"/>
</dbReference>
<dbReference type="Pfam" id="PF01370">
    <property type="entry name" value="Epimerase"/>
    <property type="match status" value="1"/>
</dbReference>
<proteinExistence type="predicted"/>